<evidence type="ECO:0000256" key="4">
    <source>
        <dbReference type="ARBA" id="ARBA00049534"/>
    </source>
</evidence>
<comment type="catalytic activity">
    <reaction evidence="4">
        <text>L-glutamine + H2O = L-glutamate + NH4(+)</text>
        <dbReference type="Rhea" id="RHEA:15889"/>
        <dbReference type="ChEBI" id="CHEBI:15377"/>
        <dbReference type="ChEBI" id="CHEBI:28938"/>
        <dbReference type="ChEBI" id="CHEBI:29985"/>
        <dbReference type="ChEBI" id="CHEBI:58359"/>
        <dbReference type="EC" id="3.5.1.2"/>
    </reaction>
</comment>
<dbReference type="EMBL" id="JAUHPW010000001">
    <property type="protein sequence ID" value="MDN4474394.1"/>
    <property type="molecule type" value="Genomic_DNA"/>
</dbReference>
<dbReference type="PANTHER" id="PTHR12544">
    <property type="entry name" value="GLUTAMINASE"/>
    <property type="match status" value="1"/>
</dbReference>
<keyword evidence="3 5" id="KW-0378">Hydrolase</keyword>
<comment type="similarity">
    <text evidence="1">Belongs to the glutaminase family.</text>
</comment>
<keyword evidence="6" id="KW-1185">Reference proteome</keyword>
<dbReference type="GO" id="GO:0004359">
    <property type="term" value="F:glutaminase activity"/>
    <property type="evidence" value="ECO:0007669"/>
    <property type="project" value="UniProtKB-EC"/>
</dbReference>
<dbReference type="Gene3D" id="3.40.710.10">
    <property type="entry name" value="DD-peptidase/beta-lactamase superfamily"/>
    <property type="match status" value="1"/>
</dbReference>
<evidence type="ECO:0000313" key="5">
    <source>
        <dbReference type="EMBL" id="MDN4474394.1"/>
    </source>
</evidence>
<organism evidence="5 6">
    <name type="scientific">Demequina litoralis</name>
    <dbReference type="NCBI Taxonomy" id="3051660"/>
    <lineage>
        <taxon>Bacteria</taxon>
        <taxon>Bacillati</taxon>
        <taxon>Actinomycetota</taxon>
        <taxon>Actinomycetes</taxon>
        <taxon>Micrococcales</taxon>
        <taxon>Demequinaceae</taxon>
        <taxon>Demequina</taxon>
    </lineage>
</organism>
<dbReference type="InterPro" id="IPR012338">
    <property type="entry name" value="Beta-lactam/transpept-like"/>
</dbReference>
<evidence type="ECO:0000256" key="1">
    <source>
        <dbReference type="ARBA" id="ARBA00011076"/>
    </source>
</evidence>
<evidence type="ECO:0000256" key="2">
    <source>
        <dbReference type="ARBA" id="ARBA00012918"/>
    </source>
</evidence>
<name>A0ABT8G6T0_9MICO</name>
<proteinExistence type="inferred from homology"/>
<dbReference type="SUPFAM" id="SSF56601">
    <property type="entry name" value="beta-lactamase/transpeptidase-like"/>
    <property type="match status" value="1"/>
</dbReference>
<dbReference type="InterPro" id="IPR015868">
    <property type="entry name" value="Glutaminase"/>
</dbReference>
<dbReference type="RefSeq" id="WP_301130816.1">
    <property type="nucleotide sequence ID" value="NZ_JAUHPW010000001.1"/>
</dbReference>
<sequence>MTAPASALLASAVDDARRGPAGRVTAVYPALAAVDPALLAAAVRPVAGAPTAAGHADARFILMSVAKPFVLALAVDALGAERVLALTGMRETGRAFNDPAAITDAPDGRTNPMVNPGAITASSLLGGGDVRAGEAAIREGLSAFAGRALAADAVMVDAIHATNERNRVLAGLLAEHSLLGCDLEDALHLYTYQSCLGLTVRELARMGAVLAHGGLDPVSGARVVSEEAAAIALEAMALAGLYEATASWRAEVGLPAKSGIAGGLVMVAPGAGALAAYSPGLDPTGNPLRAQRIARTLAPALLS</sequence>
<dbReference type="EC" id="3.5.1.2" evidence="2"/>
<comment type="caution">
    <text evidence="5">The sequence shown here is derived from an EMBL/GenBank/DDBJ whole genome shotgun (WGS) entry which is preliminary data.</text>
</comment>
<dbReference type="Pfam" id="PF04960">
    <property type="entry name" value="Glutaminase"/>
    <property type="match status" value="1"/>
</dbReference>
<dbReference type="PANTHER" id="PTHR12544:SF48">
    <property type="entry name" value="GLUTAMINASE 1"/>
    <property type="match status" value="1"/>
</dbReference>
<dbReference type="Proteomes" id="UP001172728">
    <property type="component" value="Unassembled WGS sequence"/>
</dbReference>
<evidence type="ECO:0000256" key="3">
    <source>
        <dbReference type="ARBA" id="ARBA00022801"/>
    </source>
</evidence>
<accession>A0ABT8G6T0</accession>
<protein>
    <recommendedName>
        <fullName evidence="2">glutaminase</fullName>
        <ecNumber evidence="2">3.5.1.2</ecNumber>
    </recommendedName>
</protein>
<evidence type="ECO:0000313" key="6">
    <source>
        <dbReference type="Proteomes" id="UP001172728"/>
    </source>
</evidence>
<gene>
    <name evidence="5" type="ORF">QQX09_00840</name>
</gene>
<reference evidence="5" key="1">
    <citation type="submission" date="2023-06" db="EMBL/GenBank/DDBJ databases">
        <title>Sysu t00192.</title>
        <authorList>
            <person name="Gao L."/>
            <person name="Fang B.-Z."/>
            <person name="Li W.-J."/>
        </authorList>
    </citation>
    <scope>NUCLEOTIDE SEQUENCE</scope>
    <source>
        <strain evidence="5">SYSU T00192</strain>
    </source>
</reference>